<feature type="compositionally biased region" description="Basic and acidic residues" evidence="1">
    <location>
        <begin position="672"/>
        <end position="686"/>
    </location>
</feature>
<dbReference type="InterPro" id="IPR032675">
    <property type="entry name" value="LRR_dom_sf"/>
</dbReference>
<dbReference type="EMBL" id="JARJCW010000036">
    <property type="protein sequence ID" value="KAJ7207552.1"/>
    <property type="molecule type" value="Genomic_DNA"/>
</dbReference>
<dbReference type="Proteomes" id="UP001219525">
    <property type="component" value="Unassembled WGS sequence"/>
</dbReference>
<name>A0AAD6VAQ3_9AGAR</name>
<feature type="compositionally biased region" description="Basic and acidic residues" evidence="1">
    <location>
        <begin position="942"/>
        <end position="951"/>
    </location>
</feature>
<dbReference type="Gene3D" id="3.80.10.10">
    <property type="entry name" value="Ribonuclease Inhibitor"/>
    <property type="match status" value="1"/>
</dbReference>
<keyword evidence="3" id="KW-1185">Reference proteome</keyword>
<evidence type="ECO:0000256" key="1">
    <source>
        <dbReference type="SAM" id="MobiDB-lite"/>
    </source>
</evidence>
<proteinExistence type="predicted"/>
<accession>A0AAD6VAQ3</accession>
<evidence type="ECO:0000313" key="2">
    <source>
        <dbReference type="EMBL" id="KAJ7207552.1"/>
    </source>
</evidence>
<evidence type="ECO:0000313" key="3">
    <source>
        <dbReference type="Proteomes" id="UP001219525"/>
    </source>
</evidence>
<protein>
    <submittedName>
        <fullName evidence="2">Uncharacterized protein</fullName>
    </submittedName>
</protein>
<gene>
    <name evidence="2" type="ORF">GGX14DRAFT_635493</name>
</gene>
<comment type="caution">
    <text evidence="2">The sequence shown here is derived from an EMBL/GenBank/DDBJ whole genome shotgun (WGS) entry which is preliminary data.</text>
</comment>
<organism evidence="2 3">
    <name type="scientific">Mycena pura</name>
    <dbReference type="NCBI Taxonomy" id="153505"/>
    <lineage>
        <taxon>Eukaryota</taxon>
        <taxon>Fungi</taxon>
        <taxon>Dikarya</taxon>
        <taxon>Basidiomycota</taxon>
        <taxon>Agaricomycotina</taxon>
        <taxon>Agaricomycetes</taxon>
        <taxon>Agaricomycetidae</taxon>
        <taxon>Agaricales</taxon>
        <taxon>Marasmiineae</taxon>
        <taxon>Mycenaceae</taxon>
        <taxon>Mycena</taxon>
    </lineage>
</organism>
<dbReference type="SUPFAM" id="SSF52047">
    <property type="entry name" value="RNI-like"/>
    <property type="match status" value="1"/>
</dbReference>
<feature type="region of interest" description="Disordered" evidence="1">
    <location>
        <begin position="672"/>
        <end position="725"/>
    </location>
</feature>
<feature type="region of interest" description="Disordered" evidence="1">
    <location>
        <begin position="942"/>
        <end position="965"/>
    </location>
</feature>
<sequence length="1005" mass="112486">MLDASLPDEIISEILSPALTVADDAFSNNSGKRSPFSNYSESTSAYLLVCKSWLRVATPLLYNVVILRSKAQAKALARALSQNKDLGRFIKKLRVEGGYGAPMHDILKYSPNVSDLYLSLNIFSSDNTDGLCKGLHLINPTRLILQCEKTASNKMFVNLQNALAEVILKWSNLSIFNCPFEPVYVGNIIVRSLVQAKRLHTIVVESILRAYTVYNMFKEVPLQAIHIKSPVSQYDLDYFTSAYPILKGFLRYKIKVAAETTAQKFSAAEPSYIAYIAPSLNPFFVPMSAASKETQDVIWSRVLYFALSVEERAEDPTRKDVARRLPLLLVSKTFHSLGLPYYYSHVVFKSSRDTLNLASSYLDYSFDSDDTTASDNSNSADDSMRHTPLDDAMLLVFSKTSGLIRLMRYGNEVPFYFSISWDVFIAMAKSSGSSLRECYTRVGLSSTPSLPQAPDIFSHLVELRKLDWSCETKFLCNSMDAPVPVNALANLEELCIQSTDESFLTVLSSMKLTSLRHVALFCDVKAEKFLQVHGSYLRELEMPSSSVNNLSVSILDICPNLSSIALSCNPSLTCWGLLSKEVIPDQGAFLSRKPAASLVEIKLLRQEIRQDSLAEWEYFLVTFPHTSSPNLREIQVTCFEWPTSEREISKSCWVRAAERLVEWNIALADKTGKSEDPAATSHRSEDPAVTPTQPRPLPSPGPEMATCPAPASCTHDHPHDAPSPRGQLALALADVYVRRLTTRLRGTYYVRIEMFSGRCQWLARFEWDAWRSDYKDGHALLHVVAAGGQGQRRICQTAMGDSESPPFPQASLSVLGTCTSPYSPVRCTSDADAQLSRRHPSSPRLRPDITLPERIVHRDSTPASAFMIEPPQASVCGARQRPHHLYLYTCVRVFVRVERRDTCGFRWSVLEDEDDTAIMPSRLRAPWRMHFRSLMATAPSRETHIGTLHHEPHTRRTQNSPRTSSIRVQVAADVLSASLTSHLGRHGRIRPSFCQRVPGRATASR</sequence>
<dbReference type="AlphaFoldDB" id="A0AAD6VAQ3"/>
<reference evidence="2" key="1">
    <citation type="submission" date="2023-03" db="EMBL/GenBank/DDBJ databases">
        <title>Massive genome expansion in bonnet fungi (Mycena s.s.) driven by repeated elements and novel gene families across ecological guilds.</title>
        <authorList>
            <consortium name="Lawrence Berkeley National Laboratory"/>
            <person name="Harder C.B."/>
            <person name="Miyauchi S."/>
            <person name="Viragh M."/>
            <person name="Kuo A."/>
            <person name="Thoen E."/>
            <person name="Andreopoulos B."/>
            <person name="Lu D."/>
            <person name="Skrede I."/>
            <person name="Drula E."/>
            <person name="Henrissat B."/>
            <person name="Morin E."/>
            <person name="Kohler A."/>
            <person name="Barry K."/>
            <person name="LaButti K."/>
            <person name="Morin E."/>
            <person name="Salamov A."/>
            <person name="Lipzen A."/>
            <person name="Mereny Z."/>
            <person name="Hegedus B."/>
            <person name="Baldrian P."/>
            <person name="Stursova M."/>
            <person name="Weitz H."/>
            <person name="Taylor A."/>
            <person name="Grigoriev I.V."/>
            <person name="Nagy L.G."/>
            <person name="Martin F."/>
            <person name="Kauserud H."/>
        </authorList>
    </citation>
    <scope>NUCLEOTIDE SEQUENCE</scope>
    <source>
        <strain evidence="2">9144</strain>
    </source>
</reference>